<dbReference type="PANTHER" id="PTHR34580:SF3">
    <property type="entry name" value="PROTEIN PAFB"/>
    <property type="match status" value="1"/>
</dbReference>
<dbReference type="InterPro" id="IPR036390">
    <property type="entry name" value="WH_DNA-bd_sf"/>
</dbReference>
<comment type="caution">
    <text evidence="5">The sequence shown here is derived from an EMBL/GenBank/DDBJ whole genome shotgun (WGS) entry which is preliminary data.</text>
</comment>
<dbReference type="PROSITE" id="PS52050">
    <property type="entry name" value="WYL"/>
    <property type="match status" value="1"/>
</dbReference>
<feature type="domain" description="WYL" evidence="3">
    <location>
        <begin position="144"/>
        <end position="208"/>
    </location>
</feature>
<feature type="region of interest" description="Disordered" evidence="1">
    <location>
        <begin position="311"/>
        <end position="368"/>
    </location>
</feature>
<dbReference type="Pfam" id="PF08279">
    <property type="entry name" value="HTH_11"/>
    <property type="match status" value="1"/>
</dbReference>
<gene>
    <name evidence="5" type="ORF">ACFQ2V_11380</name>
</gene>
<dbReference type="PANTHER" id="PTHR34580">
    <property type="match status" value="1"/>
</dbReference>
<proteinExistence type="predicted"/>
<keyword evidence="6" id="KW-1185">Reference proteome</keyword>
<dbReference type="InterPro" id="IPR026881">
    <property type="entry name" value="WYL_dom"/>
</dbReference>
<evidence type="ECO:0000256" key="1">
    <source>
        <dbReference type="SAM" id="MobiDB-lite"/>
    </source>
</evidence>
<dbReference type="SUPFAM" id="SSF46785">
    <property type="entry name" value="Winged helix' DNA-binding domain"/>
    <property type="match status" value="1"/>
</dbReference>
<dbReference type="Pfam" id="PF13280">
    <property type="entry name" value="WYL"/>
    <property type="match status" value="1"/>
</dbReference>
<accession>A0ABW3MZM0</accession>
<feature type="domain" description="WCX" evidence="4">
    <location>
        <begin position="236"/>
        <end position="310"/>
    </location>
</feature>
<dbReference type="InterPro" id="IPR013196">
    <property type="entry name" value="HTH_11"/>
</dbReference>
<dbReference type="InterPro" id="IPR051534">
    <property type="entry name" value="CBASS_pafABC_assoc_protein"/>
</dbReference>
<evidence type="ECO:0000313" key="6">
    <source>
        <dbReference type="Proteomes" id="UP001597046"/>
    </source>
</evidence>
<sequence length="368" mass="40185">MRRDTSPTARALLALEAIQDSPGITAQRLGELLGVTERAARRYVAILREAHLPIESATGPSGGYRVGRGLRLPPLMFSAAEALGLVMAVLEGHRDAADPTELVGAALSKILRVLPQPVAEPLRAVRRDPGPPPEEARRVDAAVTSQLVEACTRARRVRLTYRLGPETERPMEVDPWAVVLRHSRWYLLGFSHTRQAVRALRVDRVVSVFATSQTFTPPPDLDAVRALEEHLSEGWRHPVEVLFRETIDDTARWVPRSLGRLEPAEGGVLLRATTDSPEWYARQLAVTPLDFEVRASQALVDAMAELGERLSRSAVSARPTPRRPSPRATELPSGYDPGAADDGPGPPRTRVNPTGPGSTRSRSRGAVT</sequence>
<evidence type="ECO:0000259" key="3">
    <source>
        <dbReference type="Pfam" id="PF13280"/>
    </source>
</evidence>
<name>A0ABW3MZM0_9MICO</name>
<feature type="domain" description="Helix-turn-helix type 11" evidence="2">
    <location>
        <begin position="15"/>
        <end position="65"/>
    </location>
</feature>
<dbReference type="RefSeq" id="WP_386052809.1">
    <property type="nucleotide sequence ID" value="NZ_JBHTKH010000006.1"/>
</dbReference>
<organism evidence="5 6">
    <name type="scientific">Terrabacter terrigena</name>
    <dbReference type="NCBI Taxonomy" id="574718"/>
    <lineage>
        <taxon>Bacteria</taxon>
        <taxon>Bacillati</taxon>
        <taxon>Actinomycetota</taxon>
        <taxon>Actinomycetes</taxon>
        <taxon>Micrococcales</taxon>
        <taxon>Intrasporangiaceae</taxon>
        <taxon>Terrabacter</taxon>
    </lineage>
</organism>
<dbReference type="InterPro" id="IPR057727">
    <property type="entry name" value="WCX_dom"/>
</dbReference>
<dbReference type="EMBL" id="JBHTKH010000006">
    <property type="protein sequence ID" value="MFD1054909.1"/>
    <property type="molecule type" value="Genomic_DNA"/>
</dbReference>
<protein>
    <submittedName>
        <fullName evidence="5">Helix-turn-helix transcriptional regulator</fullName>
    </submittedName>
</protein>
<evidence type="ECO:0000259" key="4">
    <source>
        <dbReference type="Pfam" id="PF25583"/>
    </source>
</evidence>
<dbReference type="Pfam" id="PF25583">
    <property type="entry name" value="WCX"/>
    <property type="match status" value="1"/>
</dbReference>
<dbReference type="Gene3D" id="1.10.10.10">
    <property type="entry name" value="Winged helix-like DNA-binding domain superfamily/Winged helix DNA-binding domain"/>
    <property type="match status" value="1"/>
</dbReference>
<evidence type="ECO:0000259" key="2">
    <source>
        <dbReference type="Pfam" id="PF08279"/>
    </source>
</evidence>
<feature type="compositionally biased region" description="Polar residues" evidence="1">
    <location>
        <begin position="351"/>
        <end position="360"/>
    </location>
</feature>
<evidence type="ECO:0000313" key="5">
    <source>
        <dbReference type="EMBL" id="MFD1054909.1"/>
    </source>
</evidence>
<dbReference type="Proteomes" id="UP001597046">
    <property type="component" value="Unassembled WGS sequence"/>
</dbReference>
<reference evidence="6" key="1">
    <citation type="journal article" date="2019" name="Int. J. Syst. Evol. Microbiol.">
        <title>The Global Catalogue of Microorganisms (GCM) 10K type strain sequencing project: providing services to taxonomists for standard genome sequencing and annotation.</title>
        <authorList>
            <consortium name="The Broad Institute Genomics Platform"/>
            <consortium name="The Broad Institute Genome Sequencing Center for Infectious Disease"/>
            <person name="Wu L."/>
            <person name="Ma J."/>
        </authorList>
    </citation>
    <scope>NUCLEOTIDE SEQUENCE [LARGE SCALE GENOMIC DNA]</scope>
    <source>
        <strain evidence="6">CCUG 57508</strain>
    </source>
</reference>
<dbReference type="InterPro" id="IPR036388">
    <property type="entry name" value="WH-like_DNA-bd_sf"/>
</dbReference>